<dbReference type="GeneID" id="92742482"/>
<gene>
    <name evidence="4" type="ORF">RBI15_13820</name>
</gene>
<dbReference type="RefSeq" id="WP_306856770.1">
    <property type="nucleotide sequence ID" value="NZ_CP132968.1"/>
</dbReference>
<dbReference type="Pfam" id="PF00586">
    <property type="entry name" value="AIRS"/>
    <property type="match status" value="1"/>
</dbReference>
<dbReference type="CDD" id="cd06061">
    <property type="entry name" value="PurM-like1"/>
    <property type="match status" value="1"/>
</dbReference>
<dbReference type="PIRSF" id="PIRSF005644">
    <property type="entry name" value="Hdrgns_mtr_HypE"/>
    <property type="match status" value="1"/>
</dbReference>
<dbReference type="AlphaFoldDB" id="A0AAQ3PVW6"/>
<feature type="domain" description="PurM-like N-terminal" evidence="2">
    <location>
        <begin position="33"/>
        <end position="140"/>
    </location>
</feature>
<dbReference type="InterPro" id="IPR010918">
    <property type="entry name" value="PurM-like_C_dom"/>
</dbReference>
<organism evidence="4 5">
    <name type="scientific">Anaerostipes hadrus</name>
    <dbReference type="NCBI Taxonomy" id="649756"/>
    <lineage>
        <taxon>Bacteria</taxon>
        <taxon>Bacillati</taxon>
        <taxon>Bacillota</taxon>
        <taxon>Clostridia</taxon>
        <taxon>Lachnospirales</taxon>
        <taxon>Lachnospiraceae</taxon>
        <taxon>Anaerostipes</taxon>
    </lineage>
</organism>
<accession>A0AAQ3PVW6</accession>
<dbReference type="SUPFAM" id="SSF56042">
    <property type="entry name" value="PurM C-terminal domain-like"/>
    <property type="match status" value="1"/>
</dbReference>
<comment type="similarity">
    <text evidence="1">Belongs to the HypE family.</text>
</comment>
<dbReference type="Gene3D" id="3.90.650.10">
    <property type="entry name" value="PurM-like C-terminal domain"/>
    <property type="match status" value="1"/>
</dbReference>
<evidence type="ECO:0000259" key="3">
    <source>
        <dbReference type="Pfam" id="PF02769"/>
    </source>
</evidence>
<dbReference type="Gene3D" id="3.30.1330.10">
    <property type="entry name" value="PurM-like, N-terminal domain"/>
    <property type="match status" value="1"/>
</dbReference>
<name>A0AAQ3PVW6_ANAHA</name>
<dbReference type="Proteomes" id="UP001243496">
    <property type="component" value="Chromosome"/>
</dbReference>
<protein>
    <submittedName>
        <fullName evidence="4">AIR synthase family protein</fullName>
    </submittedName>
</protein>
<dbReference type="EMBL" id="CP132968">
    <property type="protein sequence ID" value="WMD16413.1"/>
    <property type="molecule type" value="Genomic_DNA"/>
</dbReference>
<dbReference type="PANTHER" id="PTHR30303">
    <property type="entry name" value="HYDROGENASE ISOENZYMES FORMATION PROTEIN HYPE"/>
    <property type="match status" value="1"/>
</dbReference>
<sequence>MKIGKLSESALQKVVFEQLHTRRDEVLVGPEIGEDCAALKLQEGEVFVTSTDPITGTVKEIGRLAVHVTANDLASAGAETIGLMVTVLLPPMIKEAQIKKMMQQINAECEKLNIMVLGGHTEITAAVTQPVLSVTGIGKVKEDELILSGGAKPGQDIVVTKYLGMEGTGIIANEKEDELKEWFSDTFIDDAKAFLEDISVVPEGLIARKYASCMHDITESGVYGALWEISKASGVGVEVCIEDIPLRQHTIEFCERYDLNPYQLISSGSMLITTDHGRTLVNELEQAGIKATIIGHTTDSRDKVIYRQGKAANLEAPRQDELYKIYSENNRR</sequence>
<dbReference type="SUPFAM" id="SSF55326">
    <property type="entry name" value="PurM N-terminal domain-like"/>
    <property type="match status" value="1"/>
</dbReference>
<evidence type="ECO:0000313" key="4">
    <source>
        <dbReference type="EMBL" id="WMD16413.1"/>
    </source>
</evidence>
<proteinExistence type="inferred from homology"/>
<dbReference type="InterPro" id="IPR036921">
    <property type="entry name" value="PurM-like_N_sf"/>
</dbReference>
<dbReference type="PANTHER" id="PTHR30303:SF4">
    <property type="entry name" value="HYDROGENASE EXPRESSION_FORMATION PROTEIN HYPE"/>
    <property type="match status" value="1"/>
</dbReference>
<dbReference type="Pfam" id="PF02769">
    <property type="entry name" value="AIRS_C"/>
    <property type="match status" value="1"/>
</dbReference>
<dbReference type="InterPro" id="IPR011854">
    <property type="entry name" value="HypE"/>
</dbReference>
<dbReference type="InterPro" id="IPR036676">
    <property type="entry name" value="PurM-like_C_sf"/>
</dbReference>
<dbReference type="GO" id="GO:0051604">
    <property type="term" value="P:protein maturation"/>
    <property type="evidence" value="ECO:0007669"/>
    <property type="project" value="TreeGrafter"/>
</dbReference>
<feature type="domain" description="PurM-like C-terminal" evidence="3">
    <location>
        <begin position="152"/>
        <end position="304"/>
    </location>
</feature>
<evidence type="ECO:0000256" key="1">
    <source>
        <dbReference type="ARBA" id="ARBA00006243"/>
    </source>
</evidence>
<evidence type="ECO:0000259" key="2">
    <source>
        <dbReference type="Pfam" id="PF00586"/>
    </source>
</evidence>
<reference evidence="4" key="1">
    <citation type="submission" date="2023-08" db="EMBL/GenBank/DDBJ databases">
        <title>Complete Genome Sequences of butyrate producing Anaerostipes hadrus strains BA1 and GIF7 isolated from the terminal ileum of a healthy lean male.</title>
        <authorList>
            <person name="Low A."/>
            <person name="Sheludchenko M."/>
            <person name="Cheng H.E."/>
            <person name="Koh X.Q."/>
            <person name="Lee J."/>
        </authorList>
    </citation>
    <scope>NUCLEOTIDE SEQUENCE</scope>
    <source>
        <strain evidence="4">BA1</strain>
    </source>
</reference>
<dbReference type="InterPro" id="IPR016188">
    <property type="entry name" value="PurM-like_N"/>
</dbReference>
<evidence type="ECO:0000313" key="5">
    <source>
        <dbReference type="Proteomes" id="UP001243496"/>
    </source>
</evidence>